<proteinExistence type="predicted"/>
<organism evidence="2 3">
    <name type="scientific">Pseudomonas jessenii</name>
    <dbReference type="NCBI Taxonomy" id="77298"/>
    <lineage>
        <taxon>Bacteria</taxon>
        <taxon>Pseudomonadati</taxon>
        <taxon>Pseudomonadota</taxon>
        <taxon>Gammaproteobacteria</taxon>
        <taxon>Pseudomonadales</taxon>
        <taxon>Pseudomonadaceae</taxon>
        <taxon>Pseudomonas</taxon>
    </lineage>
</organism>
<accession>A0A2W0EI82</accession>
<reference evidence="2 3" key="1">
    <citation type="journal article" date="2018" name="Appl. Microbiol. Biotechnol.">
        <title>Characterization of the caprolactam degradation pathway in Pseudomonas jessenii using mass spectrometry-based proteomics.</title>
        <authorList>
            <person name="Otzen M."/>
            <person name="Palacio C."/>
            <person name="Janssen D.B."/>
        </authorList>
    </citation>
    <scope>NUCLEOTIDE SEQUENCE [LARGE SCALE GENOMIC DNA]</scope>
    <source>
        <strain evidence="2 3">GO3</strain>
    </source>
</reference>
<evidence type="ECO:0000256" key="1">
    <source>
        <dbReference type="SAM" id="SignalP"/>
    </source>
</evidence>
<protein>
    <submittedName>
        <fullName evidence="2">Mechanosensitive ion channel protein</fullName>
    </submittedName>
</protein>
<feature type="signal peptide" evidence="1">
    <location>
        <begin position="1"/>
        <end position="27"/>
    </location>
</feature>
<evidence type="ECO:0000313" key="2">
    <source>
        <dbReference type="EMBL" id="PYY66075.1"/>
    </source>
</evidence>
<dbReference type="AlphaFoldDB" id="A0A2W0EI82"/>
<feature type="non-terminal residue" evidence="2">
    <location>
        <position position="124"/>
    </location>
</feature>
<name>A0A2W0EI82_PSEJE</name>
<sequence>MLARLFALPCIFLVCLMTLLAVAPAQAAGLPGLLSGQTKAQPEAQEPLGQSLDEVIKSLENDQQRTKLLADLKKLRDATKKAQPITEEGVLGLIGGTLATLEKKFSGDDSPLTRWSSEFDQAQE</sequence>
<dbReference type="EMBL" id="PDLL01001203">
    <property type="protein sequence ID" value="PYY66075.1"/>
    <property type="molecule type" value="Genomic_DNA"/>
</dbReference>
<dbReference type="Proteomes" id="UP000247437">
    <property type="component" value="Unassembled WGS sequence"/>
</dbReference>
<evidence type="ECO:0000313" key="3">
    <source>
        <dbReference type="Proteomes" id="UP000247437"/>
    </source>
</evidence>
<gene>
    <name evidence="2" type="ORF">CRX42_34465</name>
</gene>
<keyword evidence="1" id="KW-0732">Signal</keyword>
<feature type="chain" id="PRO_5016026520" evidence="1">
    <location>
        <begin position="28"/>
        <end position="124"/>
    </location>
</feature>
<comment type="caution">
    <text evidence="2">The sequence shown here is derived from an EMBL/GenBank/DDBJ whole genome shotgun (WGS) entry which is preliminary data.</text>
</comment>